<reference evidence="1 2" key="1">
    <citation type="journal article" date="2020" name="Microbiome">
        <title>Single-cell genomics of uncultured bacteria reveals dietary fiber responders in the mouse gut microbiota.</title>
        <authorList>
            <person name="Chijiiwa R."/>
            <person name="Hosokawa M."/>
            <person name="Kogawa M."/>
            <person name="Nishikawa Y."/>
            <person name="Ide K."/>
            <person name="Sakanashi C."/>
            <person name="Takahashi K."/>
            <person name="Takeyama H."/>
        </authorList>
    </citation>
    <scope>NUCLEOTIDE SEQUENCE [LARGE SCALE GENOMIC DNA]</scope>
    <source>
        <strain evidence="1">IMSAGC_001</strain>
    </source>
</reference>
<dbReference type="Proteomes" id="UP000491181">
    <property type="component" value="Unassembled WGS sequence"/>
</dbReference>
<protein>
    <recommendedName>
        <fullName evidence="3">Demethylase</fullName>
    </recommendedName>
</protein>
<evidence type="ECO:0000313" key="2">
    <source>
        <dbReference type="Proteomes" id="UP000491181"/>
    </source>
</evidence>
<dbReference type="RefSeq" id="WP_172504032.1">
    <property type="nucleotide sequence ID" value="NZ_BLLS01000076.1"/>
</dbReference>
<organism evidence="1 2">
    <name type="scientific">Bacteroides acidifaciens</name>
    <dbReference type="NCBI Taxonomy" id="85831"/>
    <lineage>
        <taxon>Bacteria</taxon>
        <taxon>Pseudomonadati</taxon>
        <taxon>Bacteroidota</taxon>
        <taxon>Bacteroidia</taxon>
        <taxon>Bacteroidales</taxon>
        <taxon>Bacteroidaceae</taxon>
        <taxon>Bacteroides</taxon>
    </lineage>
</organism>
<accession>A0A7J0A429</accession>
<name>A0A7J0A429_9BACE</name>
<evidence type="ECO:0008006" key="3">
    <source>
        <dbReference type="Google" id="ProtNLM"/>
    </source>
</evidence>
<gene>
    <name evidence="1" type="ORF">IMSAGC001_02549</name>
</gene>
<evidence type="ECO:0000313" key="1">
    <source>
        <dbReference type="EMBL" id="GFH87125.1"/>
    </source>
</evidence>
<comment type="caution">
    <text evidence="1">The sequence shown here is derived from an EMBL/GenBank/DDBJ whole genome shotgun (WGS) entry which is preliminary data.</text>
</comment>
<sequence>MANIKDNKKGFKVIQVSRNELMDKLGQYGAMGICDRCNGTASTGYYIAVLNQWFCPHCYQEWYHRATYYPEDAKVENKNFEFYKNIFGL</sequence>
<dbReference type="AlphaFoldDB" id="A0A7J0A429"/>
<dbReference type="EMBL" id="BLLS01000076">
    <property type="protein sequence ID" value="GFH87125.1"/>
    <property type="molecule type" value="Genomic_DNA"/>
</dbReference>
<proteinExistence type="predicted"/>